<dbReference type="SUPFAM" id="SSF51445">
    <property type="entry name" value="(Trans)glycosidases"/>
    <property type="match status" value="1"/>
</dbReference>
<evidence type="ECO:0000256" key="1">
    <source>
        <dbReference type="ARBA" id="ARBA00009743"/>
    </source>
</evidence>
<reference evidence="5 6" key="1">
    <citation type="journal article" date="2020" name="IScience">
        <title>Genome Sequencing of the Endangered Kingdonia uniflora (Circaeasteraceae, Ranunculales) Reveals Potential Mechanisms of Evolutionary Specialization.</title>
        <authorList>
            <person name="Sun Y."/>
            <person name="Deng T."/>
            <person name="Zhang A."/>
            <person name="Moore M.J."/>
            <person name="Landis J.B."/>
            <person name="Lin N."/>
            <person name="Zhang H."/>
            <person name="Zhang X."/>
            <person name="Huang J."/>
            <person name="Zhang X."/>
            <person name="Sun H."/>
            <person name="Wang H."/>
        </authorList>
    </citation>
    <scope>NUCLEOTIDE SEQUENCE [LARGE SCALE GENOMIC DNA]</scope>
    <source>
        <strain evidence="5">TB1705</strain>
        <tissue evidence="5">Leaf</tissue>
    </source>
</reference>
<protein>
    <recommendedName>
        <fullName evidence="4">Alpha-galactosidase</fullName>
        <ecNumber evidence="4">3.2.1.22</ecNumber>
    </recommendedName>
    <alternativeName>
        <fullName evidence="4">Melibiase</fullName>
    </alternativeName>
</protein>
<accession>A0A7J7PBL5</accession>
<gene>
    <name evidence="5" type="ORF">GIB67_031554</name>
</gene>
<sequence>MESHCWVFADELNSMVLPENANQDVKLFISLTWLRGFEDPTTWAPSLGNSWKITDDIKDNWKSMTNKADLNEAWASYAGHDSDMLEVGNGGMSTEKYRFHFSIWVISKFPLILGCDVRSMDKDTFTLLSNKEVIVVNQDKLGIQGKKVKTGYLEEHLSTQRGSIIECPNAPTDLRKLVIQVLKEKRQNKRSRRHGICNLKDYHMATVTKLMISLIVLKMPVNQINIPRREVGANLNLRGLEVWGYLVGYFVVVEAQMKG</sequence>
<evidence type="ECO:0000313" key="5">
    <source>
        <dbReference type="EMBL" id="KAF6176743.1"/>
    </source>
</evidence>
<dbReference type="InterPro" id="IPR013785">
    <property type="entry name" value="Aldolase_TIM"/>
</dbReference>
<dbReference type="Pfam" id="PF16499">
    <property type="entry name" value="Melibiase_2"/>
    <property type="match status" value="1"/>
</dbReference>
<keyword evidence="3 4" id="KW-0326">Glycosidase</keyword>
<dbReference type="PANTHER" id="PTHR11452">
    <property type="entry name" value="ALPHA-GALACTOSIDASE/ALPHA-N-ACETYLGALACTOSAMINIDASE"/>
    <property type="match status" value="1"/>
</dbReference>
<dbReference type="EC" id="3.2.1.22" evidence="4"/>
<dbReference type="EMBL" id="JACGCM010000049">
    <property type="protein sequence ID" value="KAF6176743.1"/>
    <property type="molecule type" value="Genomic_DNA"/>
</dbReference>
<comment type="caution">
    <text evidence="5">The sequence shown here is derived from an EMBL/GenBank/DDBJ whole genome shotgun (WGS) entry which is preliminary data.</text>
</comment>
<dbReference type="PRINTS" id="PR00740">
    <property type="entry name" value="GLHYDRLASE27"/>
</dbReference>
<comment type="catalytic activity">
    <reaction evidence="4">
        <text>Hydrolysis of terminal, non-reducing alpha-D-galactose residues in alpha-D-galactosides, including galactose oligosaccharides, galactomannans and galactolipids.</text>
        <dbReference type="EC" id="3.2.1.22"/>
    </reaction>
</comment>
<evidence type="ECO:0000256" key="3">
    <source>
        <dbReference type="ARBA" id="ARBA00023295"/>
    </source>
</evidence>
<dbReference type="InterPro" id="IPR002241">
    <property type="entry name" value="Glyco_hydro_27"/>
</dbReference>
<keyword evidence="2 4" id="KW-0378">Hydrolase</keyword>
<dbReference type="Proteomes" id="UP000541444">
    <property type="component" value="Unassembled WGS sequence"/>
</dbReference>
<evidence type="ECO:0000313" key="6">
    <source>
        <dbReference type="Proteomes" id="UP000541444"/>
    </source>
</evidence>
<evidence type="ECO:0000256" key="2">
    <source>
        <dbReference type="ARBA" id="ARBA00022801"/>
    </source>
</evidence>
<comment type="similarity">
    <text evidence="1 4">Belongs to the glycosyl hydrolase 27 family.</text>
</comment>
<dbReference type="Gene3D" id="3.20.20.70">
    <property type="entry name" value="Aldolase class I"/>
    <property type="match status" value="1"/>
</dbReference>
<dbReference type="GO" id="GO:0005975">
    <property type="term" value="P:carbohydrate metabolic process"/>
    <property type="evidence" value="ECO:0007669"/>
    <property type="project" value="InterPro"/>
</dbReference>
<keyword evidence="4" id="KW-1015">Disulfide bond</keyword>
<evidence type="ECO:0000256" key="4">
    <source>
        <dbReference type="RuleBase" id="RU361168"/>
    </source>
</evidence>
<proteinExistence type="inferred from homology"/>
<dbReference type="InterPro" id="IPR017853">
    <property type="entry name" value="GH"/>
</dbReference>
<dbReference type="OrthoDB" id="5795902at2759"/>
<organism evidence="5 6">
    <name type="scientific">Kingdonia uniflora</name>
    <dbReference type="NCBI Taxonomy" id="39325"/>
    <lineage>
        <taxon>Eukaryota</taxon>
        <taxon>Viridiplantae</taxon>
        <taxon>Streptophyta</taxon>
        <taxon>Embryophyta</taxon>
        <taxon>Tracheophyta</taxon>
        <taxon>Spermatophyta</taxon>
        <taxon>Magnoliopsida</taxon>
        <taxon>Ranunculales</taxon>
        <taxon>Circaeasteraceae</taxon>
        <taxon>Kingdonia</taxon>
    </lineage>
</organism>
<keyword evidence="6" id="KW-1185">Reference proteome</keyword>
<dbReference type="GO" id="GO:0009505">
    <property type="term" value="C:plant-type cell wall"/>
    <property type="evidence" value="ECO:0007669"/>
    <property type="project" value="TreeGrafter"/>
</dbReference>
<dbReference type="GO" id="GO:0004557">
    <property type="term" value="F:alpha-galactosidase activity"/>
    <property type="evidence" value="ECO:0007669"/>
    <property type="project" value="UniProtKB-EC"/>
</dbReference>
<dbReference type="AlphaFoldDB" id="A0A7J7PBL5"/>
<name>A0A7J7PBL5_9MAGN</name>
<dbReference type="PANTHER" id="PTHR11452:SF33">
    <property type="entry name" value="ALPHA-GALACTOSIDASE 2"/>
    <property type="match status" value="1"/>
</dbReference>